<dbReference type="eggNOG" id="ENOG502QPJD">
    <property type="taxonomic scope" value="Eukaryota"/>
</dbReference>
<keyword evidence="4" id="KW-0805">Transcription regulation</keyword>
<evidence type="ECO:0000256" key="9">
    <source>
        <dbReference type="SAM" id="MobiDB-lite"/>
    </source>
</evidence>
<name>T1KD60_TETUR</name>
<dbReference type="EnsemblMetazoa" id="tetur09g01780.1">
    <property type="protein sequence ID" value="tetur09g01780.1"/>
    <property type="gene ID" value="tetur09g01780"/>
</dbReference>
<evidence type="ECO:0000313" key="10">
    <source>
        <dbReference type="EnsemblMetazoa" id="tetur09g01780.1"/>
    </source>
</evidence>
<dbReference type="AlphaFoldDB" id="T1KD60"/>
<dbReference type="HOGENOM" id="CLU_007484_0_0_1"/>
<dbReference type="OrthoDB" id="21216at2759"/>
<dbReference type="EMBL" id="CAEY01002009">
    <property type="status" value="NOT_ANNOTATED_CDS"/>
    <property type="molecule type" value="Genomic_DNA"/>
</dbReference>
<dbReference type="KEGG" id="tut:107362994"/>
<comment type="similarity">
    <text evidence="2">Belongs to the Mediator complex subunit 24 family.</text>
</comment>
<protein>
    <recommendedName>
        <fullName evidence="3">Mediator of RNA polymerase II transcription subunit 24</fullName>
    </recommendedName>
    <alternativeName>
        <fullName evidence="8">Mediator complex subunit 24</fullName>
    </alternativeName>
</protein>
<gene>
    <name evidence="10" type="primary">107362994</name>
</gene>
<evidence type="ECO:0000256" key="8">
    <source>
        <dbReference type="ARBA" id="ARBA00031960"/>
    </source>
</evidence>
<evidence type="ECO:0000256" key="7">
    <source>
        <dbReference type="ARBA" id="ARBA00023242"/>
    </source>
</evidence>
<evidence type="ECO:0000256" key="2">
    <source>
        <dbReference type="ARBA" id="ARBA00007864"/>
    </source>
</evidence>
<proteinExistence type="inferred from homology"/>
<keyword evidence="11" id="KW-1185">Reference proteome</keyword>
<organism evidence="10 11">
    <name type="scientific">Tetranychus urticae</name>
    <name type="common">Two-spotted spider mite</name>
    <dbReference type="NCBI Taxonomy" id="32264"/>
    <lineage>
        <taxon>Eukaryota</taxon>
        <taxon>Metazoa</taxon>
        <taxon>Ecdysozoa</taxon>
        <taxon>Arthropoda</taxon>
        <taxon>Chelicerata</taxon>
        <taxon>Arachnida</taxon>
        <taxon>Acari</taxon>
        <taxon>Acariformes</taxon>
        <taxon>Trombidiformes</taxon>
        <taxon>Prostigmata</taxon>
        <taxon>Eleutherengona</taxon>
        <taxon>Raphignathae</taxon>
        <taxon>Tetranychoidea</taxon>
        <taxon>Tetranychidae</taxon>
        <taxon>Tetranychus</taxon>
    </lineage>
</organism>
<evidence type="ECO:0000256" key="5">
    <source>
        <dbReference type="ARBA" id="ARBA00023159"/>
    </source>
</evidence>
<dbReference type="STRING" id="32264.T1KD60"/>
<dbReference type="PANTHER" id="PTHR12898:SF1">
    <property type="entry name" value="MEDIATOR OF RNA POLYMERASE II TRANSCRIPTION SUBUNIT 24"/>
    <property type="match status" value="1"/>
</dbReference>
<reference evidence="11" key="1">
    <citation type="submission" date="2011-08" db="EMBL/GenBank/DDBJ databases">
        <authorList>
            <person name="Rombauts S."/>
        </authorList>
    </citation>
    <scope>NUCLEOTIDE SEQUENCE</scope>
    <source>
        <strain evidence="11">London</strain>
    </source>
</reference>
<evidence type="ECO:0000256" key="3">
    <source>
        <dbReference type="ARBA" id="ARBA00019693"/>
    </source>
</evidence>
<evidence type="ECO:0000313" key="11">
    <source>
        <dbReference type="Proteomes" id="UP000015104"/>
    </source>
</evidence>
<reference evidence="10" key="2">
    <citation type="submission" date="2015-06" db="UniProtKB">
        <authorList>
            <consortium name="EnsemblMetazoa"/>
        </authorList>
    </citation>
    <scope>IDENTIFICATION</scope>
</reference>
<dbReference type="GO" id="GO:0016592">
    <property type="term" value="C:mediator complex"/>
    <property type="evidence" value="ECO:0007669"/>
    <property type="project" value="InterPro"/>
</dbReference>
<dbReference type="GO" id="GO:0003712">
    <property type="term" value="F:transcription coregulator activity"/>
    <property type="evidence" value="ECO:0007669"/>
    <property type="project" value="TreeGrafter"/>
</dbReference>
<dbReference type="PANTHER" id="PTHR12898">
    <property type="entry name" value="MEDIATOR OF RNA POLYMERASE II TRANSCRIPTION SUBUNIT 24"/>
    <property type="match status" value="1"/>
</dbReference>
<keyword evidence="6" id="KW-0804">Transcription</keyword>
<evidence type="ECO:0000256" key="1">
    <source>
        <dbReference type="ARBA" id="ARBA00004123"/>
    </source>
</evidence>
<dbReference type="Pfam" id="PF11277">
    <property type="entry name" value="Med24_N"/>
    <property type="match status" value="2"/>
</dbReference>
<accession>T1KD60</accession>
<dbReference type="GO" id="GO:0060261">
    <property type="term" value="P:positive regulation of transcription initiation by RNA polymerase II"/>
    <property type="evidence" value="ECO:0007669"/>
    <property type="project" value="TreeGrafter"/>
</dbReference>
<dbReference type="OMA" id="WKERWTE"/>
<keyword evidence="7" id="KW-0539">Nucleus</keyword>
<evidence type="ECO:0000256" key="6">
    <source>
        <dbReference type="ARBA" id="ARBA00023163"/>
    </source>
</evidence>
<keyword evidence="5" id="KW-0010">Activator</keyword>
<dbReference type="InterPro" id="IPR021429">
    <property type="entry name" value="Mediator_Med24"/>
</dbReference>
<dbReference type="Proteomes" id="UP000015104">
    <property type="component" value="Unassembled WGS sequence"/>
</dbReference>
<comment type="subcellular location">
    <subcellularLocation>
        <location evidence="1">Nucleus</location>
    </subcellularLocation>
</comment>
<feature type="region of interest" description="Disordered" evidence="9">
    <location>
        <begin position="750"/>
        <end position="781"/>
    </location>
</feature>
<evidence type="ECO:0000256" key="4">
    <source>
        <dbReference type="ARBA" id="ARBA00023015"/>
    </source>
</evidence>
<sequence length="1131" mass="125496">MIGGPIIPPMDIGANLVSTSKTSNIKSLLLEAWRQRWSPIDWAVNIKRVLPRGVSGDVYDLSNCIIIQALIGPAPNPLFISYLNHCISAHVVSYGAVLSSISKYQEFSKSKCIICLLDLCNDLKKRVNCYGNEEECISLCKAIIALAHWLFSCLYHALNKITELKSVTSNQNTNQFGNLGHHHGSSYAALSGSLGASGNSSVSGTNSQLNEFISITEKSCDILSFISSSSFIKSLFHVGKMEDQSGYSQLVSKVDAVESLLSSGPSSCFPPTLTNAKELSDVIVNFLSTTEWNNRDPTVLATEILTNRELAKGPIIHCSSPLDLFAQSCNTIIAINAILYPTNEIEALARQISLAAKFNDIPYPEVCCEIVRSCFIELVDSSSTERSINLREDEKVGEDLKWAAFTFLKVPHIFAKLDFPKMDKKTISSDLEAGFDKLLMYTPLLDLTDSRSNCDCLDLFLKELCQSEFTIEQKNAIMARRHKDSPKIKDKIIEPAPGSGGQGASLILRAEPTVTSILKTLDSDYSKNQDGLLGVLNHMVPGKSFELILNAAAATGKLKSFSIKLVKFNEFNKQINGEGGKQSQTRALLFDITFLMLCHIAQNYGTDFITQNAETKDSFFATWCAQSLPEGGKYRSSDALLLNCDPLKVDNLLSQFTSPDFELKTSLVKWHEVCLNAPAAIKEVLLAWEHGVITAENVKTIFDNVKSKMCCLPVVISAWLSAYITTLPHEERIKPMNMIQQFMTPASFSETTPLSGNGNNGNNGNNTPGSEGNSNNEPTNTYYKERSMLMSNIIKKMFWDLHPTSQTKSNGVLSTVSHGLTTETVLWKLLEDIFMNAHNRSWLDQRDVYNIDTIFCVGGPNWFVEALLRLLVKFDHASELNKAVGLIYGLFHMDIEQCALSLLVNGLVGYILNENKQNALTEPKASALAKLTVMTVLAALAEAEERRSTDSKTSLKRHGYQRDVSMDFVPMEVDANKVNSVNNTNERPNKMRRTETTKSLNIIIEDTPFFYTMNQQPIDPRILNEPLTKAIADLLRLLSTIIADSVVSQRTLFPLIFLEQLIICGKQDAHKIIQFLPFQAINRLIKMMPGSLSYEFLLSISNLQTSKARKIVARALCQLKTAKVDIPRFSS</sequence>
<feature type="compositionally biased region" description="Low complexity" evidence="9">
    <location>
        <begin position="755"/>
        <end position="776"/>
    </location>
</feature>